<dbReference type="Gene3D" id="3.30.9.10">
    <property type="entry name" value="D-Amino Acid Oxidase, subunit A, domain 2"/>
    <property type="match status" value="1"/>
</dbReference>
<accession>A0A0H5RBY7</accession>
<evidence type="ECO:0000256" key="5">
    <source>
        <dbReference type="ARBA" id="ARBA00036066"/>
    </source>
</evidence>
<dbReference type="InterPro" id="IPR006076">
    <property type="entry name" value="FAD-dep_OxRdtase"/>
</dbReference>
<dbReference type="GO" id="GO:0047545">
    <property type="term" value="F:(S)-2-hydroxyglutarate dehydrogenase activity"/>
    <property type="evidence" value="ECO:0007669"/>
    <property type="project" value="UniProtKB-EC"/>
</dbReference>
<evidence type="ECO:0000256" key="3">
    <source>
        <dbReference type="ARBA" id="ARBA00022827"/>
    </source>
</evidence>
<dbReference type="EMBL" id="HACM01010675">
    <property type="protein sequence ID" value="CRZ11117.1"/>
    <property type="molecule type" value="Transcribed_RNA"/>
</dbReference>
<evidence type="ECO:0000313" key="10">
    <source>
        <dbReference type="EMBL" id="CRZ11117.1"/>
    </source>
</evidence>
<reference evidence="10" key="1">
    <citation type="submission" date="2015-04" db="EMBL/GenBank/DDBJ databases">
        <title>The genome sequence of the plant pathogenic Rhizarian Plasmodiophora brassicae reveals insights in its biotrophic life cycle and the origin of chitin synthesis.</title>
        <authorList>
            <person name="Schwelm A."/>
            <person name="Fogelqvist J."/>
            <person name="Knaust A."/>
            <person name="Julke S."/>
            <person name="Lilja T."/>
            <person name="Dhandapani V."/>
            <person name="Bonilla-Rosso G."/>
            <person name="Karlsson M."/>
            <person name="Shevchenko A."/>
            <person name="Choi S.R."/>
            <person name="Kim H.G."/>
            <person name="Park J.Y."/>
            <person name="Lim Y.P."/>
            <person name="Ludwig-Muller J."/>
            <person name="Dixelius C."/>
        </authorList>
    </citation>
    <scope>NUCLEOTIDE SEQUENCE</scope>
    <source>
        <tissue evidence="10">Potato root galls</tissue>
    </source>
</reference>
<protein>
    <recommendedName>
        <fullName evidence="8">L-2-hydroxyglutarate dehydrogenase, mitochondrial</fullName>
        <ecNumber evidence="7">1.1.99.2</ecNumber>
    </recommendedName>
</protein>
<dbReference type="EC" id="1.1.99.2" evidence="7"/>
<keyword evidence="4" id="KW-0560">Oxidoreductase</keyword>
<feature type="non-terminal residue" evidence="10">
    <location>
        <position position="1"/>
    </location>
</feature>
<comment type="similarity">
    <text evidence="6">Belongs to the L2HGDH family.</text>
</comment>
<evidence type="ECO:0000256" key="1">
    <source>
        <dbReference type="ARBA" id="ARBA00001974"/>
    </source>
</evidence>
<organism evidence="10">
    <name type="scientific">Spongospora subterranea</name>
    <dbReference type="NCBI Taxonomy" id="70186"/>
    <lineage>
        <taxon>Eukaryota</taxon>
        <taxon>Sar</taxon>
        <taxon>Rhizaria</taxon>
        <taxon>Endomyxa</taxon>
        <taxon>Phytomyxea</taxon>
        <taxon>Plasmodiophorida</taxon>
        <taxon>Plasmodiophoridae</taxon>
        <taxon>Spongospora</taxon>
    </lineage>
</organism>
<evidence type="ECO:0000259" key="9">
    <source>
        <dbReference type="Pfam" id="PF01266"/>
    </source>
</evidence>
<dbReference type="AlphaFoldDB" id="A0A0H5RBY7"/>
<comment type="catalytic activity">
    <reaction evidence="5">
        <text>(S)-2-hydroxyglutarate + A = 2-oxoglutarate + AH2</text>
        <dbReference type="Rhea" id="RHEA:21252"/>
        <dbReference type="ChEBI" id="CHEBI:13193"/>
        <dbReference type="ChEBI" id="CHEBI:16782"/>
        <dbReference type="ChEBI" id="CHEBI:16810"/>
        <dbReference type="ChEBI" id="CHEBI:17499"/>
        <dbReference type="EC" id="1.1.99.2"/>
    </reaction>
</comment>
<evidence type="ECO:0000256" key="7">
    <source>
        <dbReference type="ARBA" id="ARBA00038878"/>
    </source>
</evidence>
<evidence type="ECO:0000256" key="2">
    <source>
        <dbReference type="ARBA" id="ARBA00022630"/>
    </source>
</evidence>
<dbReference type="InterPro" id="IPR036188">
    <property type="entry name" value="FAD/NAD-bd_sf"/>
</dbReference>
<dbReference type="PANTHER" id="PTHR43104:SF2">
    <property type="entry name" value="L-2-HYDROXYGLUTARATE DEHYDROGENASE, MITOCHONDRIAL"/>
    <property type="match status" value="1"/>
</dbReference>
<evidence type="ECO:0000256" key="8">
    <source>
        <dbReference type="ARBA" id="ARBA00041137"/>
    </source>
</evidence>
<evidence type="ECO:0000256" key="6">
    <source>
        <dbReference type="ARBA" id="ARBA00037941"/>
    </source>
</evidence>
<dbReference type="SUPFAM" id="SSF51905">
    <property type="entry name" value="FAD/NAD(P)-binding domain"/>
    <property type="match status" value="1"/>
</dbReference>
<feature type="domain" description="FAD dependent oxidoreductase" evidence="9">
    <location>
        <begin position="7"/>
        <end position="400"/>
    </location>
</feature>
<dbReference type="Gene3D" id="3.50.50.60">
    <property type="entry name" value="FAD/NAD(P)-binding domain"/>
    <property type="match status" value="1"/>
</dbReference>
<dbReference type="Pfam" id="PF01266">
    <property type="entry name" value="DAO"/>
    <property type="match status" value="1"/>
</dbReference>
<keyword evidence="2" id="KW-0285">Flavoprotein</keyword>
<keyword evidence="3" id="KW-0274">FAD</keyword>
<proteinExistence type="inferred from homology"/>
<name>A0A0H5RBY7_9EUKA</name>
<evidence type="ECO:0000256" key="4">
    <source>
        <dbReference type="ARBA" id="ARBA00023002"/>
    </source>
</evidence>
<sequence length="410" mass="45044">YMKLVADIVVAGGGCIGLNIASRLRQCLPGAVILLLEKEERCGHHGSSRNSGVIHSGFYYTSDTLKSLMTKTGNRKLTEFILEKKLKLKRCGKLVVATSDSDLQSLDILYNRGQENGIDVHMVSESEALEIEPMVKTYQRALWSPSTSVADPVEVSAAQVDDAIELGVDIQTRCTVLDICDKSVLGKISVKTNMGTIEAAHFVNAAGLYADQIAHKCNVGLQYSILPFKGLFLHCPLKQELRTNVYPVPDLRQPFLGTHWTVCASGGAKVGPTSMPAFSRENYSILPPISKFSETSQIVTDLLGMMWHDSQGIRRLALRELAKLSKKRILSDADQLLHAPCHGNLARDSTWLRPGIRAQLMSRSELVNDFVIGRGCLSTHILNAVSPGWTCAIPMAHHVVDDYIIPQLNK</sequence>
<dbReference type="PANTHER" id="PTHR43104">
    <property type="entry name" value="L-2-HYDROXYGLUTARATE DEHYDROGENASE, MITOCHONDRIAL"/>
    <property type="match status" value="1"/>
</dbReference>
<comment type="cofactor">
    <cofactor evidence="1">
        <name>FAD</name>
        <dbReference type="ChEBI" id="CHEBI:57692"/>
    </cofactor>
</comment>